<comment type="caution">
    <text evidence="2">The sequence shown here is derived from an EMBL/GenBank/DDBJ whole genome shotgun (WGS) entry which is preliminary data.</text>
</comment>
<dbReference type="OrthoDB" id="9780595at2"/>
<evidence type="ECO:0000259" key="1">
    <source>
        <dbReference type="Pfam" id="PF05368"/>
    </source>
</evidence>
<dbReference type="PANTHER" id="PTHR43162:SF1">
    <property type="entry name" value="PRESTALK A DIFFERENTIATION PROTEIN A"/>
    <property type="match status" value="1"/>
</dbReference>
<sequence length="281" mass="31504">MAATLVTGATGNVGLATLQALQDCLQPGVEILAGVRQEPAPSIFPAGLPLTTVPFDLINPKTYAPAISQADSVFLLLPPGLPNEVNYFEQLLKEAKRHQVQHLVYLSVQGAEKSNFIPHHKIEKLIIASGILYTFLRPSYFMQNFTTVLLPDLRYRQKLYLPADNGLFNLIDVRGIGAVSAKILQNNAPHANRAYELTTPENVTFNQIAQVFSEVLNRKITYHSPALWSFYFRKKKEGLAIAYIFIMMLLHFLPRFQKPPQISNNVQQITGQEPRSLAPFY</sequence>
<dbReference type="RefSeq" id="WP_115372570.1">
    <property type="nucleotide sequence ID" value="NZ_QASA01000001.1"/>
</dbReference>
<dbReference type="SUPFAM" id="SSF51735">
    <property type="entry name" value="NAD(P)-binding Rossmann-fold domains"/>
    <property type="match status" value="1"/>
</dbReference>
<accession>A0A369QEU8</accession>
<evidence type="ECO:0000313" key="3">
    <source>
        <dbReference type="Proteomes" id="UP000253919"/>
    </source>
</evidence>
<dbReference type="InterPro" id="IPR008030">
    <property type="entry name" value="NmrA-like"/>
</dbReference>
<dbReference type="Pfam" id="PF05368">
    <property type="entry name" value="NmrA"/>
    <property type="match status" value="1"/>
</dbReference>
<gene>
    <name evidence="2" type="ORF">AHMF7616_01835</name>
</gene>
<dbReference type="InterPro" id="IPR036291">
    <property type="entry name" value="NAD(P)-bd_dom_sf"/>
</dbReference>
<dbReference type="Proteomes" id="UP000253919">
    <property type="component" value="Unassembled WGS sequence"/>
</dbReference>
<name>A0A369QEU8_9BACT</name>
<dbReference type="EMBL" id="QASA01000001">
    <property type="protein sequence ID" value="RDC63234.1"/>
    <property type="molecule type" value="Genomic_DNA"/>
</dbReference>
<dbReference type="Gene3D" id="3.90.25.10">
    <property type="entry name" value="UDP-galactose 4-epimerase, domain 1"/>
    <property type="match status" value="1"/>
</dbReference>
<keyword evidence="3" id="KW-1185">Reference proteome</keyword>
<dbReference type="PANTHER" id="PTHR43162">
    <property type="match status" value="1"/>
</dbReference>
<proteinExistence type="predicted"/>
<reference evidence="2 3" key="1">
    <citation type="submission" date="2018-04" db="EMBL/GenBank/DDBJ databases">
        <title>Adhaeribacter sp. HMF7616 genome sequencing and assembly.</title>
        <authorList>
            <person name="Kang H."/>
            <person name="Kang J."/>
            <person name="Cha I."/>
            <person name="Kim H."/>
            <person name="Joh K."/>
        </authorList>
    </citation>
    <scope>NUCLEOTIDE SEQUENCE [LARGE SCALE GENOMIC DNA]</scope>
    <source>
        <strain evidence="2 3">HMF7616</strain>
    </source>
</reference>
<evidence type="ECO:0000313" key="2">
    <source>
        <dbReference type="EMBL" id="RDC63234.1"/>
    </source>
</evidence>
<feature type="domain" description="NmrA-like" evidence="1">
    <location>
        <begin position="5"/>
        <end position="223"/>
    </location>
</feature>
<dbReference type="AlphaFoldDB" id="A0A369QEU8"/>
<protein>
    <recommendedName>
        <fullName evidence="1">NmrA-like domain-containing protein</fullName>
    </recommendedName>
</protein>
<organism evidence="2 3">
    <name type="scientific">Adhaeribacter pallidiroseus</name>
    <dbReference type="NCBI Taxonomy" id="2072847"/>
    <lineage>
        <taxon>Bacteria</taxon>
        <taxon>Pseudomonadati</taxon>
        <taxon>Bacteroidota</taxon>
        <taxon>Cytophagia</taxon>
        <taxon>Cytophagales</taxon>
        <taxon>Hymenobacteraceae</taxon>
        <taxon>Adhaeribacter</taxon>
    </lineage>
</organism>
<dbReference type="InterPro" id="IPR051604">
    <property type="entry name" value="Ergot_Alk_Oxidoreductase"/>
</dbReference>
<dbReference type="Gene3D" id="3.40.50.720">
    <property type="entry name" value="NAD(P)-binding Rossmann-like Domain"/>
    <property type="match status" value="1"/>
</dbReference>